<accession>A2F785</accession>
<proteinExistence type="predicted"/>
<keyword evidence="1" id="KW-0732">Signal</keyword>
<dbReference type="VEuPathDB" id="TrichDB:TVAGG3_0162010"/>
<dbReference type="InterPro" id="IPR053139">
    <property type="entry name" value="Surface_bspA-like"/>
</dbReference>
<dbReference type="KEGG" id="tva:4757057"/>
<reference evidence="2" key="2">
    <citation type="journal article" date="2007" name="Science">
        <title>Draft genome sequence of the sexually transmitted pathogen Trichomonas vaginalis.</title>
        <authorList>
            <person name="Carlton J.M."/>
            <person name="Hirt R.P."/>
            <person name="Silva J.C."/>
            <person name="Delcher A.L."/>
            <person name="Schatz M."/>
            <person name="Zhao Q."/>
            <person name="Wortman J.R."/>
            <person name="Bidwell S.L."/>
            <person name="Alsmark U.C.M."/>
            <person name="Besteiro S."/>
            <person name="Sicheritz-Ponten T."/>
            <person name="Noel C.J."/>
            <person name="Dacks J.B."/>
            <person name="Foster P.G."/>
            <person name="Simillion C."/>
            <person name="Van de Peer Y."/>
            <person name="Miranda-Saavedra D."/>
            <person name="Barton G.J."/>
            <person name="Westrop G.D."/>
            <person name="Mueller S."/>
            <person name="Dessi D."/>
            <person name="Fiori P.L."/>
            <person name="Ren Q."/>
            <person name="Paulsen I."/>
            <person name="Zhang H."/>
            <person name="Bastida-Corcuera F.D."/>
            <person name="Simoes-Barbosa A."/>
            <person name="Brown M.T."/>
            <person name="Hayes R.D."/>
            <person name="Mukherjee M."/>
            <person name="Okumura C.Y."/>
            <person name="Schneider R."/>
            <person name="Smith A.J."/>
            <person name="Vanacova S."/>
            <person name="Villalvazo M."/>
            <person name="Haas B.J."/>
            <person name="Pertea M."/>
            <person name="Feldblyum T.V."/>
            <person name="Utterback T.R."/>
            <person name="Shu C.L."/>
            <person name="Osoegawa K."/>
            <person name="de Jong P.J."/>
            <person name="Hrdy I."/>
            <person name="Horvathova L."/>
            <person name="Zubacova Z."/>
            <person name="Dolezal P."/>
            <person name="Malik S.B."/>
            <person name="Logsdon J.M. Jr."/>
            <person name="Henze K."/>
            <person name="Gupta A."/>
            <person name="Wang C.C."/>
            <person name="Dunne R.L."/>
            <person name="Upcroft J.A."/>
            <person name="Upcroft P."/>
            <person name="White O."/>
            <person name="Salzberg S.L."/>
            <person name="Tang P."/>
            <person name="Chiu C.-H."/>
            <person name="Lee Y.-S."/>
            <person name="Embley T.M."/>
            <person name="Coombs G.H."/>
            <person name="Mottram J.C."/>
            <person name="Tachezy J."/>
            <person name="Fraser-Liggett C.M."/>
            <person name="Johnson P.J."/>
        </authorList>
    </citation>
    <scope>NUCLEOTIDE SEQUENCE [LARGE SCALE GENOMIC DNA]</scope>
    <source>
        <strain evidence="2">G3</strain>
    </source>
</reference>
<feature type="chain" id="PRO_5002643621" description="Surface antigen BspA-like" evidence="1">
    <location>
        <begin position="22"/>
        <end position="615"/>
    </location>
</feature>
<dbReference type="OrthoDB" id="5789657at2759"/>
<dbReference type="InterPro" id="IPR026906">
    <property type="entry name" value="LRR_5"/>
</dbReference>
<gene>
    <name evidence="2" type="ORF">TVAG_296370</name>
</gene>
<keyword evidence="3" id="KW-1185">Reference proteome</keyword>
<dbReference type="InParanoid" id="A2F785"/>
<reference evidence="2" key="1">
    <citation type="submission" date="2006-10" db="EMBL/GenBank/DDBJ databases">
        <authorList>
            <person name="Amadeo P."/>
            <person name="Zhao Q."/>
            <person name="Wortman J."/>
            <person name="Fraser-Liggett C."/>
            <person name="Carlton J."/>
        </authorList>
    </citation>
    <scope>NUCLEOTIDE SEQUENCE</scope>
    <source>
        <strain evidence="2">G3</strain>
    </source>
</reference>
<dbReference type="Proteomes" id="UP000001542">
    <property type="component" value="Unassembled WGS sequence"/>
</dbReference>
<dbReference type="VEuPathDB" id="TrichDB:TVAG_296370"/>
<name>A2F785_TRIV3</name>
<protein>
    <recommendedName>
        <fullName evidence="4">Surface antigen BspA-like</fullName>
    </recommendedName>
</protein>
<dbReference type="SMR" id="A2F785"/>
<dbReference type="SUPFAM" id="SSF52058">
    <property type="entry name" value="L domain-like"/>
    <property type="match status" value="2"/>
</dbReference>
<evidence type="ECO:0000313" key="3">
    <source>
        <dbReference type="Proteomes" id="UP000001542"/>
    </source>
</evidence>
<dbReference type="RefSeq" id="XP_001312182.1">
    <property type="nucleotide sequence ID" value="XM_001312181.1"/>
</dbReference>
<dbReference type="PANTHER" id="PTHR45661:SF3">
    <property type="entry name" value="IG-LIKE DOMAIN-CONTAINING PROTEIN"/>
    <property type="match status" value="1"/>
</dbReference>
<dbReference type="EMBL" id="DS113644">
    <property type="protein sequence ID" value="EAX99252.1"/>
    <property type="molecule type" value="Genomic_DNA"/>
</dbReference>
<feature type="signal peptide" evidence="1">
    <location>
        <begin position="1"/>
        <end position="21"/>
    </location>
</feature>
<evidence type="ECO:0000256" key="1">
    <source>
        <dbReference type="SAM" id="SignalP"/>
    </source>
</evidence>
<dbReference type="Pfam" id="PF13306">
    <property type="entry name" value="LRR_5"/>
    <property type="match status" value="3"/>
</dbReference>
<organism evidence="2 3">
    <name type="scientific">Trichomonas vaginalis (strain ATCC PRA-98 / G3)</name>
    <dbReference type="NCBI Taxonomy" id="412133"/>
    <lineage>
        <taxon>Eukaryota</taxon>
        <taxon>Metamonada</taxon>
        <taxon>Parabasalia</taxon>
        <taxon>Trichomonadida</taxon>
        <taxon>Trichomonadidae</taxon>
        <taxon>Trichomonas</taxon>
    </lineage>
</organism>
<dbReference type="PANTHER" id="PTHR45661">
    <property type="entry name" value="SURFACE ANTIGEN"/>
    <property type="match status" value="1"/>
</dbReference>
<sequence>MFSILFCLINYLWVRSPNSYSLNIVGEDTIIFEPPKSGEDTYVAFLNPEDFSTSETMHLEPLYKNICGITIRSASANITVYFSFIRISKGFCETVDFVFARREYYDFNTVPRYVNACIIYPTYKGIDFNFFFNDPYGTSEFYDSDSSQRSIYFAFNLIHKFQRNGTTSSDYYHHFLSNLHRSPLIIEYFHVWYFEDDISFIKASDKSYNSGATVCPNSVTKISERAFYNSSISSINLGNIKELGSNAFCYCRKLNQVSLYSIQFLTTSCFKDTSLVEVDLLSQLTIIPSYAFCNCTKLQKFKCNCIYIEHYAFCNCTSLKSFDFNIRSLYDIAYTAFLNTSIEEIEVNTAFHSFPAIKHLNITKVKMTIIDDYRNDYRNDHLNSFFDKIKLNIPNLKTIEFPNGCNYIFMTNTLVENIIIPPYSSCTIFISSCYKLKKLPSSIYDVKYVGDMPELEEVDLSNCYSISRNSFFNCPKLARIIGWGDHSMILGACLFESCPLIDISIWNSMLRAESNYYERYSPLENTYIKEMTIQSGNVPKFIGCKVLKKATFLENCGVTKIDDYLFYNCVSLTEVILCKSIKSIGVKAFKYTNISYFDFTNIYDFDLSAFTLSKT</sequence>
<dbReference type="AlphaFoldDB" id="A2F785"/>
<dbReference type="InterPro" id="IPR032675">
    <property type="entry name" value="LRR_dom_sf"/>
</dbReference>
<evidence type="ECO:0000313" key="2">
    <source>
        <dbReference type="EMBL" id="EAX99252.1"/>
    </source>
</evidence>
<evidence type="ECO:0008006" key="4">
    <source>
        <dbReference type="Google" id="ProtNLM"/>
    </source>
</evidence>
<dbReference type="Gene3D" id="3.80.10.10">
    <property type="entry name" value="Ribonuclease Inhibitor"/>
    <property type="match status" value="2"/>
</dbReference>